<keyword evidence="2 5" id="KW-0812">Transmembrane</keyword>
<organism evidence="7 8">
    <name type="scientific">Saccharomyces pastorianus</name>
    <name type="common">Lager yeast</name>
    <name type="synonym">Saccharomyces cerevisiae x Saccharomyces eubayanus</name>
    <dbReference type="NCBI Taxonomy" id="27292"/>
    <lineage>
        <taxon>Eukaryota</taxon>
        <taxon>Fungi</taxon>
        <taxon>Dikarya</taxon>
        <taxon>Ascomycota</taxon>
        <taxon>Saccharomycotina</taxon>
        <taxon>Saccharomycetes</taxon>
        <taxon>Saccharomycetales</taxon>
        <taxon>Saccharomycetaceae</taxon>
        <taxon>Saccharomyces</taxon>
    </lineage>
</organism>
<dbReference type="PANTHER" id="PTHR23241:SF102">
    <property type="entry name" value="LD23009P"/>
    <property type="match status" value="1"/>
</dbReference>
<feature type="transmembrane region" description="Helical" evidence="5">
    <location>
        <begin position="12"/>
        <end position="35"/>
    </location>
</feature>
<evidence type="ECO:0000313" key="7">
    <source>
        <dbReference type="EMBL" id="QID83059.1"/>
    </source>
</evidence>
<protein>
    <recommendedName>
        <fullName evidence="6">TMEM205-like domain-containing protein</fullName>
    </recommendedName>
</protein>
<evidence type="ECO:0000259" key="6">
    <source>
        <dbReference type="Pfam" id="PF13664"/>
    </source>
</evidence>
<accession>A0A6C1E237</accession>
<keyword evidence="3 5" id="KW-1133">Transmembrane helix</keyword>
<dbReference type="GO" id="GO:0016020">
    <property type="term" value="C:membrane"/>
    <property type="evidence" value="ECO:0007669"/>
    <property type="project" value="UniProtKB-SubCell"/>
</dbReference>
<dbReference type="InterPro" id="IPR025423">
    <property type="entry name" value="TMEM205-like"/>
</dbReference>
<feature type="domain" description="TMEM205-like" evidence="6">
    <location>
        <begin position="11"/>
        <end position="104"/>
    </location>
</feature>
<keyword evidence="8" id="KW-1185">Reference proteome</keyword>
<feature type="transmembrane region" description="Helical" evidence="5">
    <location>
        <begin position="132"/>
        <end position="156"/>
    </location>
</feature>
<evidence type="ECO:0000256" key="5">
    <source>
        <dbReference type="SAM" id="Phobius"/>
    </source>
</evidence>
<dbReference type="OrthoDB" id="1641132at2759"/>
<dbReference type="Pfam" id="PF13664">
    <property type="entry name" value="DUF4149"/>
    <property type="match status" value="1"/>
</dbReference>
<dbReference type="EMBL" id="CP048997">
    <property type="protein sequence ID" value="QID83059.1"/>
    <property type="molecule type" value="Genomic_DNA"/>
</dbReference>
<evidence type="ECO:0000256" key="3">
    <source>
        <dbReference type="ARBA" id="ARBA00022989"/>
    </source>
</evidence>
<sequence>MCLVKTTAHLLFYSFVFGGTTFYSYVASPIAFKVLEKDQFSALQNKIFPYFFQMQAASPVILALTAPIALTTGPLSSLVVASVSGLTNLFWLLPWTHKVKEQRKNIAKKYAGSELEAKDAILRKEFGKSHGLSLLFNLSNVCGMLAYGVCLSGGLLRKIPK</sequence>
<dbReference type="InterPro" id="IPR053009">
    <property type="entry name" value="Xanthocillin_Biosynth-Assoc"/>
</dbReference>
<evidence type="ECO:0000256" key="2">
    <source>
        <dbReference type="ARBA" id="ARBA00022692"/>
    </source>
</evidence>
<dbReference type="AlphaFoldDB" id="A0A6C1E237"/>
<evidence type="ECO:0000313" key="8">
    <source>
        <dbReference type="Proteomes" id="UP000501346"/>
    </source>
</evidence>
<evidence type="ECO:0000256" key="4">
    <source>
        <dbReference type="ARBA" id="ARBA00023136"/>
    </source>
</evidence>
<keyword evidence="4 5" id="KW-0472">Membrane</keyword>
<name>A0A6C1E237_SACPS</name>
<dbReference type="PANTHER" id="PTHR23241">
    <property type="entry name" value="LATE EMBRYOGENESIS ABUNDANT PLANTS LEA-RELATED"/>
    <property type="match status" value="1"/>
</dbReference>
<gene>
    <name evidence="7" type="ORF">GRS66_005498</name>
</gene>
<proteinExistence type="predicted"/>
<reference evidence="7 8" key="1">
    <citation type="journal article" date="2019" name="BMC Genomics">
        <title>Chromosome level assembly and comparative genome analysis confirm lager-brewing yeasts originated from a single hybridization.</title>
        <authorList>
            <person name="Salazar A.N."/>
            <person name="Gorter de Vries A.R."/>
            <person name="van den Broek M."/>
            <person name="Brouwers N."/>
            <person name="de la Torre Cortes P."/>
            <person name="Kuijpers N.G.A."/>
            <person name="Daran J.G."/>
            <person name="Abeel T."/>
        </authorList>
    </citation>
    <scope>NUCLEOTIDE SEQUENCE [LARGE SCALE GENOMIC DNA]</scope>
    <source>
        <strain evidence="7 8">CBS 1483</strain>
    </source>
</reference>
<evidence type="ECO:0000256" key="1">
    <source>
        <dbReference type="ARBA" id="ARBA00004370"/>
    </source>
</evidence>
<dbReference type="Proteomes" id="UP000501346">
    <property type="component" value="Chromosome ScXVI"/>
</dbReference>
<comment type="subcellular location">
    <subcellularLocation>
        <location evidence="1">Membrane</location>
    </subcellularLocation>
</comment>